<gene>
    <name evidence="7 9" type="primary">lpxD</name>
    <name evidence="9" type="ORF">BHV28_07560</name>
</gene>
<dbReference type="Gene3D" id="3.40.1390.10">
    <property type="entry name" value="MurE/MurF, N-terminal domain"/>
    <property type="match status" value="1"/>
</dbReference>
<dbReference type="HAMAP" id="MF_00523">
    <property type="entry name" value="LpxD"/>
    <property type="match status" value="1"/>
</dbReference>
<evidence type="ECO:0000313" key="10">
    <source>
        <dbReference type="Proteomes" id="UP000188912"/>
    </source>
</evidence>
<dbReference type="NCBIfam" id="TIGR01853">
    <property type="entry name" value="lipid_A_lpxD"/>
    <property type="match status" value="1"/>
</dbReference>
<comment type="catalytic activity">
    <reaction evidence="7">
        <text>a UDP-3-O-[(3R)-3-hydroxyacyl]-alpha-D-glucosamine + a (3R)-hydroxyacyl-[ACP] = a UDP-2-N,3-O-bis[(3R)-3-hydroxyacyl]-alpha-D-glucosamine + holo-[ACP] + H(+)</text>
        <dbReference type="Rhea" id="RHEA:53836"/>
        <dbReference type="Rhea" id="RHEA-COMP:9685"/>
        <dbReference type="Rhea" id="RHEA-COMP:9945"/>
        <dbReference type="ChEBI" id="CHEBI:15378"/>
        <dbReference type="ChEBI" id="CHEBI:64479"/>
        <dbReference type="ChEBI" id="CHEBI:78827"/>
        <dbReference type="ChEBI" id="CHEBI:137740"/>
        <dbReference type="ChEBI" id="CHEBI:137748"/>
        <dbReference type="EC" id="2.3.1.191"/>
    </reaction>
</comment>
<reference evidence="9 10" key="1">
    <citation type="journal article" date="2010" name="Science">
        <title>Genomic comparison of the ants Camponotus floridanus and Harpegnathos saltator.</title>
        <authorList>
            <person name="Bonasio R."/>
            <person name="Zhang G."/>
            <person name="Ye C."/>
            <person name="Mutti N.S."/>
            <person name="Fang X."/>
            <person name="Qin N."/>
            <person name="Donahue G."/>
            <person name="Yang P."/>
            <person name="Li Q."/>
            <person name="Li C."/>
            <person name="Zhang P."/>
            <person name="Huang Z."/>
            <person name="Berger S.L."/>
            <person name="Reinberg D."/>
            <person name="Wang J."/>
            <person name="Liebig J."/>
        </authorList>
    </citation>
    <scope>NUCLEOTIDE SEQUENCE [LARGE SCALE GENOMIC DNA]</scope>
    <source>
        <strain evidence="9 10">Hsal</strain>
    </source>
</reference>
<keyword evidence="2 7" id="KW-0441">Lipid A biosynthesis</keyword>
<dbReference type="UniPathway" id="UPA00973"/>
<dbReference type="Gene3D" id="2.160.10.10">
    <property type="entry name" value="Hexapeptide repeat proteins"/>
    <property type="match status" value="1"/>
</dbReference>
<dbReference type="SUPFAM" id="SSF51161">
    <property type="entry name" value="Trimeric LpxA-like enzymes"/>
    <property type="match status" value="1"/>
</dbReference>
<evidence type="ECO:0000256" key="1">
    <source>
        <dbReference type="ARBA" id="ARBA00022516"/>
    </source>
</evidence>
<feature type="domain" description="UDP-3-O-[3-hydroxymyristoyl] glucosamine N-acyltransferase non-repeat region" evidence="8">
    <location>
        <begin position="31"/>
        <end position="96"/>
    </location>
</feature>
<evidence type="ECO:0000256" key="7">
    <source>
        <dbReference type="HAMAP-Rule" id="MF_00523"/>
    </source>
</evidence>
<dbReference type="InterPro" id="IPR011004">
    <property type="entry name" value="Trimer_LpxA-like_sf"/>
</dbReference>
<organism evidence="9 10">
    <name type="scientific">Candidatus Tokpelaia hoelldobleri</name>
    <dbReference type="NCBI Taxonomy" id="1902579"/>
    <lineage>
        <taxon>Bacteria</taxon>
        <taxon>Pseudomonadati</taxon>
        <taxon>Pseudomonadota</taxon>
        <taxon>Alphaproteobacteria</taxon>
        <taxon>Hyphomicrobiales</taxon>
        <taxon>Candidatus Tokpelaia</taxon>
    </lineage>
</organism>
<dbReference type="Pfam" id="PF00132">
    <property type="entry name" value="Hexapep"/>
    <property type="match status" value="2"/>
</dbReference>
<dbReference type="AlphaFoldDB" id="A0A1U9JUC8"/>
<dbReference type="EMBL" id="CP017315">
    <property type="protein sequence ID" value="AQS41456.1"/>
    <property type="molecule type" value="Genomic_DNA"/>
</dbReference>
<evidence type="ECO:0000256" key="6">
    <source>
        <dbReference type="ARBA" id="ARBA00023315"/>
    </source>
</evidence>
<name>A0A1U9JUC8_9HYPH</name>
<dbReference type="PANTHER" id="PTHR43378:SF2">
    <property type="entry name" value="UDP-3-O-ACYLGLUCOSAMINE N-ACYLTRANSFERASE 1, MITOCHONDRIAL-RELATED"/>
    <property type="match status" value="1"/>
</dbReference>
<comment type="function">
    <text evidence="7">Catalyzes the N-acylation of UDP-3-O-acylglucosamine using 3-hydroxyacyl-ACP as the acyl donor. Is involved in the biosynthesis of lipid A, a phosphorylated glycolipid that anchors the lipopolysaccharide to the outer membrane of the cell.</text>
</comment>
<dbReference type="InterPro" id="IPR001451">
    <property type="entry name" value="Hexapep"/>
</dbReference>
<keyword evidence="4 7" id="KW-0677">Repeat</keyword>
<dbReference type="Proteomes" id="UP000188912">
    <property type="component" value="Chromosome"/>
</dbReference>
<proteinExistence type="inferred from homology"/>
<dbReference type="InterPro" id="IPR007691">
    <property type="entry name" value="LpxD"/>
</dbReference>
<reference evidence="9 10" key="2">
    <citation type="journal article" date="2016" name="Sci. Rep.">
        <title>The genome of Rhizobiales bacteria in predatory ants reveals urease gene functions but no genes for nitrogen fixation.</title>
        <authorList>
            <person name="Neuvonen M.M."/>
            <person name="Tamarit D."/>
            <person name="Naslund K."/>
            <person name="Liebig J."/>
            <person name="Feldhaar H."/>
            <person name="Moran N.A."/>
            <person name="Guy L."/>
            <person name="Andersson S.G."/>
        </authorList>
    </citation>
    <scope>NUCLEOTIDE SEQUENCE [LARGE SCALE GENOMIC DNA]</scope>
    <source>
        <strain evidence="9 10">Hsal</strain>
    </source>
</reference>
<comment type="similarity">
    <text evidence="7">Belongs to the transferase hexapeptide repeat family. LpxD subfamily.</text>
</comment>
<dbReference type="CDD" id="cd03352">
    <property type="entry name" value="LbH_LpxD"/>
    <property type="match status" value="1"/>
</dbReference>
<protein>
    <recommendedName>
        <fullName evidence="7">UDP-3-O-acylglucosamine N-acyltransferase</fullName>
        <ecNumber evidence="7">2.3.1.191</ecNumber>
    </recommendedName>
</protein>
<comment type="subunit">
    <text evidence="7">Homotrimer.</text>
</comment>
<dbReference type="GO" id="GO:0103118">
    <property type="term" value="F:UDP-3-O-[(3R)-3-hydroxyacyl]-glucosamine N-acyltransferase activity"/>
    <property type="evidence" value="ECO:0007669"/>
    <property type="project" value="UniProtKB-EC"/>
</dbReference>
<dbReference type="InterPro" id="IPR020573">
    <property type="entry name" value="UDP_GlcNAc_AcTrfase_non-rep"/>
</dbReference>
<dbReference type="EC" id="2.3.1.191" evidence="7"/>
<dbReference type="GO" id="GO:0016020">
    <property type="term" value="C:membrane"/>
    <property type="evidence" value="ECO:0007669"/>
    <property type="project" value="GOC"/>
</dbReference>
<keyword evidence="10" id="KW-1185">Reference proteome</keyword>
<dbReference type="STRING" id="1902579.BHV28_07560"/>
<evidence type="ECO:0000256" key="3">
    <source>
        <dbReference type="ARBA" id="ARBA00022679"/>
    </source>
</evidence>
<dbReference type="GO" id="GO:0016410">
    <property type="term" value="F:N-acyltransferase activity"/>
    <property type="evidence" value="ECO:0007669"/>
    <property type="project" value="InterPro"/>
</dbReference>
<dbReference type="GO" id="GO:0009245">
    <property type="term" value="P:lipid A biosynthetic process"/>
    <property type="evidence" value="ECO:0007669"/>
    <property type="project" value="UniProtKB-UniRule"/>
</dbReference>
<dbReference type="Pfam" id="PF04613">
    <property type="entry name" value="LpxD"/>
    <property type="match status" value="1"/>
</dbReference>
<keyword evidence="5 7" id="KW-0443">Lipid metabolism</keyword>
<accession>A0A1U9JUC8</accession>
<feature type="active site" description="Proton acceptor" evidence="7">
    <location>
        <position position="254"/>
    </location>
</feature>
<keyword evidence="6 7" id="KW-0012">Acyltransferase</keyword>
<dbReference type="NCBIfam" id="NF002060">
    <property type="entry name" value="PRK00892.1"/>
    <property type="match status" value="1"/>
</dbReference>
<comment type="pathway">
    <text evidence="7">Bacterial outer membrane biogenesis; LPS lipid A biosynthesis.</text>
</comment>
<evidence type="ECO:0000256" key="5">
    <source>
        <dbReference type="ARBA" id="ARBA00023098"/>
    </source>
</evidence>
<evidence type="ECO:0000256" key="4">
    <source>
        <dbReference type="ARBA" id="ARBA00022737"/>
    </source>
</evidence>
<keyword evidence="1 7" id="KW-0444">Lipid biosynthesis</keyword>
<dbReference type="PROSITE" id="PS00101">
    <property type="entry name" value="HEXAPEP_TRANSFERASES"/>
    <property type="match status" value="1"/>
</dbReference>
<evidence type="ECO:0000256" key="2">
    <source>
        <dbReference type="ARBA" id="ARBA00022556"/>
    </source>
</evidence>
<sequence length="344" mass="35737">MMFFTPSCRMTVAEIAALTGAGLQREDLASVEVERLASLDSSVAGALTFIESKKHLDSLKGLTAAAIFCPPDIAAKVPEGIAVLVSGRPQRDFAAVGRALYPEAVKPRPLSGESGISPQAYVHKTAKLEEGVTVEAGAVVGGQVEIGAGTVIAAGSVVAENCKIGRDCYIGPSVSVQCALIGNRVFLHAGVRIGQDGFGYVGGEAGVEKVPQIGRVIIQDDVEIGANSTVDRGALQDTIIGEGSKIDNLVQIAHNVRIGRFCLIAAHCGISGSCVIGDMTQLGGRVGLADHIKIGANVQIAAASGVMNDIPDGEKWGGIPARPFKQWFREVAALRSMGRSGREK</sequence>
<keyword evidence="3 7" id="KW-0808">Transferase</keyword>
<evidence type="ECO:0000313" key="9">
    <source>
        <dbReference type="EMBL" id="AQS41456.1"/>
    </source>
</evidence>
<dbReference type="InterPro" id="IPR018357">
    <property type="entry name" value="Hexapep_transf_CS"/>
</dbReference>
<dbReference type="PANTHER" id="PTHR43378">
    <property type="entry name" value="UDP-3-O-ACYLGLUCOSAMINE N-ACYLTRANSFERASE"/>
    <property type="match status" value="1"/>
</dbReference>
<dbReference type="KEGG" id="thd:BHV28_07560"/>
<evidence type="ECO:0000259" key="8">
    <source>
        <dbReference type="Pfam" id="PF04613"/>
    </source>
</evidence>